<evidence type="ECO:0000313" key="3">
    <source>
        <dbReference type="EMBL" id="MFD0917839.1"/>
    </source>
</evidence>
<protein>
    <submittedName>
        <fullName evidence="3">ATP-grasp domain-containing protein</fullName>
    </submittedName>
</protein>
<dbReference type="Gene3D" id="3.30.470.20">
    <property type="entry name" value="ATP-grasp fold, B domain"/>
    <property type="match status" value="1"/>
</dbReference>
<dbReference type="Gene3D" id="3.40.50.20">
    <property type="match status" value="1"/>
</dbReference>
<evidence type="ECO:0000313" key="4">
    <source>
        <dbReference type="Proteomes" id="UP001597101"/>
    </source>
</evidence>
<keyword evidence="1" id="KW-0067">ATP-binding</keyword>
<dbReference type="InterPro" id="IPR003806">
    <property type="entry name" value="ATP-grasp_PylC-type"/>
</dbReference>
<feature type="domain" description="ATP-grasp" evidence="2">
    <location>
        <begin position="119"/>
        <end position="294"/>
    </location>
</feature>
<evidence type="ECO:0000256" key="1">
    <source>
        <dbReference type="PROSITE-ProRule" id="PRU00409"/>
    </source>
</evidence>
<organism evidence="3 4">
    <name type="scientific">Pseudahrensia aquimaris</name>
    <dbReference type="NCBI Taxonomy" id="744461"/>
    <lineage>
        <taxon>Bacteria</taxon>
        <taxon>Pseudomonadati</taxon>
        <taxon>Pseudomonadota</taxon>
        <taxon>Alphaproteobacteria</taxon>
        <taxon>Hyphomicrobiales</taxon>
        <taxon>Ahrensiaceae</taxon>
        <taxon>Pseudahrensia</taxon>
    </lineage>
</organism>
<proteinExistence type="predicted"/>
<evidence type="ECO:0000259" key="2">
    <source>
        <dbReference type="PROSITE" id="PS50975"/>
    </source>
</evidence>
<dbReference type="SUPFAM" id="SSF56059">
    <property type="entry name" value="Glutathione synthetase ATP-binding domain-like"/>
    <property type="match status" value="1"/>
</dbReference>
<dbReference type="PROSITE" id="PS50975">
    <property type="entry name" value="ATP_GRASP"/>
    <property type="match status" value="1"/>
</dbReference>
<reference evidence="4" key="1">
    <citation type="journal article" date="2019" name="Int. J. Syst. Evol. Microbiol.">
        <title>The Global Catalogue of Microorganisms (GCM) 10K type strain sequencing project: providing services to taxonomists for standard genome sequencing and annotation.</title>
        <authorList>
            <consortium name="The Broad Institute Genomics Platform"/>
            <consortium name="The Broad Institute Genome Sequencing Center for Infectious Disease"/>
            <person name="Wu L."/>
            <person name="Ma J."/>
        </authorList>
    </citation>
    <scope>NUCLEOTIDE SEQUENCE [LARGE SCALE GENOMIC DNA]</scope>
    <source>
        <strain evidence="4">CCUG 60023</strain>
    </source>
</reference>
<keyword evidence="4" id="KW-1185">Reference proteome</keyword>
<accession>A0ABW3FIR5</accession>
<dbReference type="Pfam" id="PF02655">
    <property type="entry name" value="ATP-grasp_3"/>
    <property type="match status" value="1"/>
</dbReference>
<dbReference type="InterPro" id="IPR011761">
    <property type="entry name" value="ATP-grasp"/>
</dbReference>
<dbReference type="Proteomes" id="UP001597101">
    <property type="component" value="Unassembled WGS sequence"/>
</dbReference>
<name>A0ABW3FIR5_9HYPH</name>
<dbReference type="EMBL" id="JBHTJV010000025">
    <property type="protein sequence ID" value="MFD0917839.1"/>
    <property type="molecule type" value="Genomic_DNA"/>
</dbReference>
<comment type="caution">
    <text evidence="3">The sequence shown here is derived from an EMBL/GenBank/DDBJ whole genome shotgun (WGS) entry which is preliminary data.</text>
</comment>
<gene>
    <name evidence="3" type="ORF">ACFQ14_15650</name>
</gene>
<sequence>MSKTALLTLGRLPKALDIAQALSLAGWRVIVAEPFAWHLCRVSRHVATSYQTSAPNSDQQAYLEDLMRIIEQENVSLVVPVSEECLHATMIEDRLGDGVKVYSMSHAAVRQYHDKLRFIRFAEEHGLGVPQTHLLGSEEAAQLAANQDYILKPVSTCSGQGLEICAAGASLPELYTRAPTVVQACLKGAHKSTFSMAHEGRVIGTVVYEAALLSGTVAAAFRRLEGETLIESWIERFVLASGYSGMVSFDFIEDDDGAPLAIECNPRATSGIHFVEKQDIAGAILAPEKQYSLKTKPAELMHQFFPSLTETQMAAFRRDDFARKFSVFRKAKDVNFSWGDPLPLWLQPFTAWTIMKRSMQNGESFGEASTFDIAWFDEPVSDTQEIA</sequence>
<dbReference type="RefSeq" id="WP_377213687.1">
    <property type="nucleotide sequence ID" value="NZ_JBHTJV010000025.1"/>
</dbReference>
<keyword evidence="1" id="KW-0547">Nucleotide-binding</keyword>